<dbReference type="EMBL" id="KF790743">
    <property type="protein sequence ID" value="AIE47654.1"/>
    <property type="molecule type" value="Genomic_DNA"/>
</dbReference>
<organism evidence="1">
    <name type="scientific">uncultured prokaryote</name>
    <dbReference type="NCBI Taxonomy" id="198431"/>
    <lineage>
        <taxon>unclassified sequences</taxon>
        <taxon>environmental samples</taxon>
    </lineage>
</organism>
<evidence type="ECO:0000313" key="1">
    <source>
        <dbReference type="EMBL" id="AIE47654.1"/>
    </source>
</evidence>
<dbReference type="AlphaFoldDB" id="A0A068LJV2"/>
<protein>
    <submittedName>
        <fullName evidence="1">Uncharacterized protein</fullName>
    </submittedName>
</protein>
<sequence length="43" mass="4761">MTMTKRFFMAVFAVCLVALSTLADDKQAEATFSTKSHDFGTIQ</sequence>
<proteinExistence type="predicted"/>
<reference evidence="1" key="1">
    <citation type="journal article" date="2014" name="BMC Genomics">
        <title>Metasecretome-selective phage display approach for mining the functional potential of a rumen microbial community.</title>
        <authorList>
            <person name="Ciric M."/>
            <person name="Moon C.D."/>
            <person name="Leahy S.C."/>
            <person name="Creevey C.J."/>
            <person name="Altermann E."/>
            <person name="Attwood G.T."/>
            <person name="Rakonjac J."/>
            <person name="Gagic D."/>
        </authorList>
    </citation>
    <scope>NUCLEOTIDE SEQUENCE</scope>
</reference>
<feature type="non-terminal residue" evidence="1">
    <location>
        <position position="43"/>
    </location>
</feature>
<name>A0A068LJV2_9ZZZZ</name>
<accession>A0A068LJV2</accession>